<dbReference type="InParanoid" id="C1FD43"/>
<evidence type="ECO:0000313" key="1">
    <source>
        <dbReference type="EMBL" id="ACO68330.1"/>
    </source>
</evidence>
<name>C1FD43_MICCC</name>
<proteinExistence type="predicted"/>
<dbReference type="KEGG" id="mis:MICPUN_113173"/>
<dbReference type="RefSeq" id="XP_002507072.1">
    <property type="nucleotide sequence ID" value="XM_002507026.1"/>
</dbReference>
<protein>
    <submittedName>
        <fullName evidence="1">Uncharacterized protein</fullName>
    </submittedName>
</protein>
<evidence type="ECO:0000313" key="2">
    <source>
        <dbReference type="Proteomes" id="UP000002009"/>
    </source>
</evidence>
<organism evidence="1 2">
    <name type="scientific">Micromonas commoda (strain RCC299 / NOUM17 / CCMP2709)</name>
    <name type="common">Picoplanktonic green alga</name>
    <dbReference type="NCBI Taxonomy" id="296587"/>
    <lineage>
        <taxon>Eukaryota</taxon>
        <taxon>Viridiplantae</taxon>
        <taxon>Chlorophyta</taxon>
        <taxon>Mamiellophyceae</taxon>
        <taxon>Mamiellales</taxon>
        <taxon>Mamiellaceae</taxon>
        <taxon>Micromonas</taxon>
    </lineage>
</organism>
<reference evidence="1 2" key="1">
    <citation type="journal article" date="2009" name="Science">
        <title>Green evolution and dynamic adaptations revealed by genomes of the marine picoeukaryotes Micromonas.</title>
        <authorList>
            <person name="Worden A.Z."/>
            <person name="Lee J.H."/>
            <person name="Mock T."/>
            <person name="Rouze P."/>
            <person name="Simmons M.P."/>
            <person name="Aerts A.L."/>
            <person name="Allen A.E."/>
            <person name="Cuvelier M.L."/>
            <person name="Derelle E."/>
            <person name="Everett M.V."/>
            <person name="Foulon E."/>
            <person name="Grimwood J."/>
            <person name="Gundlach H."/>
            <person name="Henrissat B."/>
            <person name="Napoli C."/>
            <person name="McDonald S.M."/>
            <person name="Parker M.S."/>
            <person name="Rombauts S."/>
            <person name="Salamov A."/>
            <person name="Von Dassow P."/>
            <person name="Badger J.H."/>
            <person name="Coutinho P.M."/>
            <person name="Demir E."/>
            <person name="Dubchak I."/>
            <person name="Gentemann C."/>
            <person name="Eikrem W."/>
            <person name="Gready J.E."/>
            <person name="John U."/>
            <person name="Lanier W."/>
            <person name="Lindquist E.A."/>
            <person name="Lucas S."/>
            <person name="Mayer K.F."/>
            <person name="Moreau H."/>
            <person name="Not F."/>
            <person name="Otillar R."/>
            <person name="Panaud O."/>
            <person name="Pangilinan J."/>
            <person name="Paulsen I."/>
            <person name="Piegu B."/>
            <person name="Poliakov A."/>
            <person name="Robbens S."/>
            <person name="Schmutz J."/>
            <person name="Toulza E."/>
            <person name="Wyss T."/>
            <person name="Zelensky A."/>
            <person name="Zhou K."/>
            <person name="Armbrust E.V."/>
            <person name="Bhattacharya D."/>
            <person name="Goodenough U.W."/>
            <person name="Van de Peer Y."/>
            <person name="Grigoriev I.V."/>
        </authorList>
    </citation>
    <scope>NUCLEOTIDE SEQUENCE [LARGE SCALE GENOMIC DNA]</scope>
    <source>
        <strain evidence="2">RCC299 / NOUM17</strain>
    </source>
</reference>
<dbReference type="GeneID" id="8250385"/>
<sequence length="51" mass="5943">MVDAKRGEYHRSPLAGKHIRNENLNTNKVGWWILLLILQPHFGMSLSHHII</sequence>
<gene>
    <name evidence="1" type="primary">HYP1</name>
    <name evidence="1" type="ORF">MICPUN_113173</name>
</gene>
<keyword evidence="2" id="KW-1185">Reference proteome</keyword>
<dbReference type="OrthoDB" id="76265at2759"/>
<dbReference type="Proteomes" id="UP000002009">
    <property type="component" value="Chromosome 1"/>
</dbReference>
<dbReference type="EMBL" id="CP001574">
    <property type="protein sequence ID" value="ACO68330.1"/>
    <property type="molecule type" value="Genomic_DNA"/>
</dbReference>
<dbReference type="AlphaFoldDB" id="C1FD43"/>
<accession>C1FD43</accession>